<sequence>MSHTTNFANHQSTSTSTERSIEPGSDIARNVGPAVTSTTSTTAKPSPKRQISLAEFQKLVAKVNDEIQLLRNQSITLSRTYDDLVQRYNERTSQLPIQEDDATTGTTPDQILTTTVVPRVSFADNPYPQPIVNDHQQPSYLTNICGNNYYNYIHYHMHPYTEDQMNPVASQQVQNREGSIVHQLTPGRHPTEPARELDQQYGSAASSDSWQAASFRPQNAVSLGEKDVPPSVATPSPARSTPQLLEEFLARHKITLDPVTTNAPIPRTTTPIPLEKVLAVEHPPHLVLAIPTTIKPLPGRSHNGWDGFDFQFVRKAMENKRRAEAAGVPERFD</sequence>
<protein>
    <submittedName>
        <fullName evidence="2">Uncharacterized protein</fullName>
    </submittedName>
</protein>
<feature type="region of interest" description="Disordered" evidence="1">
    <location>
        <begin position="1"/>
        <end position="48"/>
    </location>
</feature>
<name>A0A182FGI4_ANOAL</name>
<dbReference type="EnsemblMetazoa" id="AALB005625-RA">
    <property type="protein sequence ID" value="AALB005625-PA"/>
    <property type="gene ID" value="AALB005625"/>
</dbReference>
<feature type="compositionally biased region" description="Basic and acidic residues" evidence="1">
    <location>
        <begin position="189"/>
        <end position="198"/>
    </location>
</feature>
<dbReference type="Proteomes" id="UP000069272">
    <property type="component" value="Chromosome 3L"/>
</dbReference>
<evidence type="ECO:0000256" key="1">
    <source>
        <dbReference type="SAM" id="MobiDB-lite"/>
    </source>
</evidence>
<feature type="compositionally biased region" description="Low complexity" evidence="1">
    <location>
        <begin position="203"/>
        <end position="214"/>
    </location>
</feature>
<organism evidence="2 3">
    <name type="scientific">Anopheles albimanus</name>
    <name type="common">New world malaria mosquito</name>
    <dbReference type="NCBI Taxonomy" id="7167"/>
    <lineage>
        <taxon>Eukaryota</taxon>
        <taxon>Metazoa</taxon>
        <taxon>Ecdysozoa</taxon>
        <taxon>Arthropoda</taxon>
        <taxon>Hexapoda</taxon>
        <taxon>Insecta</taxon>
        <taxon>Pterygota</taxon>
        <taxon>Neoptera</taxon>
        <taxon>Endopterygota</taxon>
        <taxon>Diptera</taxon>
        <taxon>Nematocera</taxon>
        <taxon>Culicoidea</taxon>
        <taxon>Culicidae</taxon>
        <taxon>Anophelinae</taxon>
        <taxon>Anopheles</taxon>
    </lineage>
</organism>
<dbReference type="STRING" id="7167.A0A182FGI4"/>
<reference evidence="2" key="2">
    <citation type="submission" date="2022-08" db="UniProtKB">
        <authorList>
            <consortium name="EnsemblMetazoa"/>
        </authorList>
    </citation>
    <scope>IDENTIFICATION</scope>
    <source>
        <strain evidence="2">STECLA/ALBI9_A</strain>
    </source>
</reference>
<accession>A0A182FGI4</accession>
<evidence type="ECO:0000313" key="2">
    <source>
        <dbReference type="EnsemblMetazoa" id="AALB005625-PA"/>
    </source>
</evidence>
<proteinExistence type="predicted"/>
<feature type="region of interest" description="Disordered" evidence="1">
    <location>
        <begin position="183"/>
        <end position="215"/>
    </location>
</feature>
<keyword evidence="3" id="KW-1185">Reference proteome</keyword>
<reference evidence="2 3" key="1">
    <citation type="journal article" date="2017" name="G3 (Bethesda)">
        <title>The Physical Genome Mapping of Anopheles albimanus Corrected Scaffold Misassemblies and Identified Interarm Rearrangements in Genus Anopheles.</title>
        <authorList>
            <person name="Artemov G.N."/>
            <person name="Peery A.N."/>
            <person name="Jiang X."/>
            <person name="Tu Z."/>
            <person name="Stegniy V.N."/>
            <person name="Sharakhova M.V."/>
            <person name="Sharakhov I.V."/>
        </authorList>
    </citation>
    <scope>NUCLEOTIDE SEQUENCE [LARGE SCALE GENOMIC DNA]</scope>
    <source>
        <strain evidence="2 3">ALBI9_A</strain>
    </source>
</reference>
<evidence type="ECO:0000313" key="3">
    <source>
        <dbReference type="Proteomes" id="UP000069272"/>
    </source>
</evidence>
<dbReference type="AlphaFoldDB" id="A0A182FGI4"/>
<dbReference type="VEuPathDB" id="VectorBase:AALB005625"/>
<feature type="compositionally biased region" description="Polar residues" evidence="1">
    <location>
        <begin position="1"/>
        <end position="18"/>
    </location>
</feature>